<feature type="binding site" evidence="5">
    <location>
        <position position="229"/>
    </location>
    <ligand>
        <name>(2E)-4-hydroxy-3-methylbut-2-enyl diphosphate</name>
        <dbReference type="ChEBI" id="CHEBI:128753"/>
    </ligand>
</feature>
<dbReference type="InterPro" id="IPR003451">
    <property type="entry name" value="LytB/IspH"/>
</dbReference>
<feature type="binding site" evidence="5">
    <location>
        <position position="75"/>
    </location>
    <ligand>
        <name>(2E)-4-hydroxy-3-methylbut-2-enyl diphosphate</name>
        <dbReference type="ChEBI" id="CHEBI:128753"/>
    </ligand>
</feature>
<keyword evidence="3 5" id="KW-0408">Iron</keyword>
<accession>A0A937LL22</accession>
<feature type="binding site" evidence="5">
    <location>
        <position position="97"/>
    </location>
    <ligand>
        <name>[4Fe-4S] cluster</name>
        <dbReference type="ChEBI" id="CHEBI:49883"/>
    </ligand>
</feature>
<feature type="binding site" evidence="5">
    <location>
        <position position="42"/>
    </location>
    <ligand>
        <name>(2E)-4-hydroxy-3-methylbut-2-enyl diphosphate</name>
        <dbReference type="ChEBI" id="CHEBI:128753"/>
    </ligand>
</feature>
<feature type="binding site" evidence="5">
    <location>
        <position position="271"/>
    </location>
    <ligand>
        <name>dimethylallyl diphosphate</name>
        <dbReference type="ChEBI" id="CHEBI:57623"/>
    </ligand>
</feature>
<feature type="binding site" evidence="5">
    <location>
        <position position="169"/>
    </location>
    <ligand>
        <name>(2E)-4-hydroxy-3-methylbut-2-enyl diphosphate</name>
        <dbReference type="ChEBI" id="CHEBI:128753"/>
    </ligand>
</feature>
<keyword evidence="2 5" id="KW-0479">Metal-binding</keyword>
<feature type="binding site" evidence="5">
    <location>
        <position position="125"/>
    </location>
    <ligand>
        <name>(2E)-4-hydroxy-3-methylbut-2-enyl diphosphate</name>
        <dbReference type="ChEBI" id="CHEBI:128753"/>
    </ligand>
</feature>
<dbReference type="Proteomes" id="UP000711391">
    <property type="component" value="Unassembled WGS sequence"/>
</dbReference>
<dbReference type="GO" id="GO:0019288">
    <property type="term" value="P:isopentenyl diphosphate biosynthetic process, methylerythritol 4-phosphate pathway"/>
    <property type="evidence" value="ECO:0007669"/>
    <property type="project" value="UniProtKB-UniRule"/>
</dbReference>
<feature type="binding site" evidence="5">
    <location>
        <position position="227"/>
    </location>
    <ligand>
        <name>isopentenyl diphosphate</name>
        <dbReference type="ChEBI" id="CHEBI:128769"/>
    </ligand>
</feature>
<keyword evidence="4 5" id="KW-0411">Iron-sulfur</keyword>
<dbReference type="PANTHER" id="PTHR30426:SF0">
    <property type="entry name" value="4-HYDROXY-3-METHYLBUT-2-ENYL DIPHOSPHATE REDUCTASE"/>
    <property type="match status" value="1"/>
</dbReference>
<comment type="function">
    <text evidence="5">Catalyzes the conversion of 1-hydroxy-2-methyl-2-(E)-butenyl 4-diphosphate (HMBPP) into a mixture of isopentenyl diphosphate (IPP) and dimethylallyl diphosphate (DMAPP). Acts in the terminal step of the DOXP/MEP pathway for isoprenoid precursor biosynthesis.</text>
</comment>
<dbReference type="CDD" id="cd13944">
    <property type="entry name" value="lytB_ispH"/>
    <property type="match status" value="1"/>
</dbReference>
<dbReference type="GO" id="GO:0051539">
    <property type="term" value="F:4 iron, 4 sulfur cluster binding"/>
    <property type="evidence" value="ECO:0007669"/>
    <property type="project" value="UniProtKB-UniRule"/>
</dbReference>
<feature type="binding site" evidence="5">
    <location>
        <position position="271"/>
    </location>
    <ligand>
        <name>(2E)-4-hydroxy-3-methylbut-2-enyl diphosphate</name>
        <dbReference type="ChEBI" id="CHEBI:128753"/>
    </ligand>
</feature>
<evidence type="ECO:0000256" key="4">
    <source>
        <dbReference type="ARBA" id="ARBA00023014"/>
    </source>
</evidence>
<dbReference type="GO" id="GO:0046872">
    <property type="term" value="F:metal ion binding"/>
    <property type="evidence" value="ECO:0007669"/>
    <property type="project" value="UniProtKB-KW"/>
</dbReference>
<feature type="binding site" evidence="5">
    <location>
        <position position="75"/>
    </location>
    <ligand>
        <name>dimethylallyl diphosphate</name>
        <dbReference type="ChEBI" id="CHEBI:57623"/>
    </ligand>
</feature>
<dbReference type="GO" id="GO:0051745">
    <property type="term" value="F:4-hydroxy-3-methylbut-2-enyl diphosphate reductase activity"/>
    <property type="evidence" value="ECO:0007669"/>
    <property type="project" value="UniProtKB-UniRule"/>
</dbReference>
<comment type="cofactor">
    <cofactor evidence="5">
        <name>[4Fe-4S] cluster</name>
        <dbReference type="ChEBI" id="CHEBI:49883"/>
    </cofactor>
    <text evidence="5">Binds 1 [4Fe-4S] cluster per subunit.</text>
</comment>
<name>A0A937LL22_9GAMM</name>
<dbReference type="Gene3D" id="3.40.1010.20">
    <property type="entry name" value="4-hydroxy-3-methylbut-2-enyl diphosphate reductase, catalytic domain"/>
    <property type="match status" value="2"/>
</dbReference>
<evidence type="ECO:0000256" key="3">
    <source>
        <dbReference type="ARBA" id="ARBA00023004"/>
    </source>
</evidence>
<feature type="binding site" evidence="5">
    <location>
        <position position="75"/>
    </location>
    <ligand>
        <name>isopentenyl diphosphate</name>
        <dbReference type="ChEBI" id="CHEBI:128769"/>
    </ligand>
</feature>
<dbReference type="Gene3D" id="3.40.50.11270">
    <property type="match status" value="1"/>
</dbReference>
<feature type="binding site" evidence="5">
    <location>
        <position position="42"/>
    </location>
    <ligand>
        <name>isopentenyl diphosphate</name>
        <dbReference type="ChEBI" id="CHEBI:128769"/>
    </ligand>
</feature>
<reference evidence="6" key="1">
    <citation type="submission" date="2020-10" db="EMBL/GenBank/DDBJ databases">
        <title>Microbiome of the Black Sea water column analyzed by genome centric metagenomics.</title>
        <authorList>
            <person name="Cabello-Yeves P.J."/>
            <person name="Callieri C."/>
            <person name="Picazo A."/>
            <person name="Mehrshad M."/>
            <person name="Haro-Moreno J.M."/>
            <person name="Roda-Garcia J."/>
            <person name="Dzembekova N."/>
            <person name="Slabakova V."/>
            <person name="Slabakova N."/>
            <person name="Moncheva S."/>
            <person name="Rodriguez-Valera F."/>
        </authorList>
    </citation>
    <scope>NUCLEOTIDE SEQUENCE</scope>
    <source>
        <strain evidence="6">BS307-5m-G50</strain>
    </source>
</reference>
<comment type="catalytic activity">
    <reaction evidence="5">
        <text>isopentenyl diphosphate + 2 oxidized [2Fe-2S]-[ferredoxin] + H2O = (2E)-4-hydroxy-3-methylbut-2-enyl diphosphate + 2 reduced [2Fe-2S]-[ferredoxin] + 2 H(+)</text>
        <dbReference type="Rhea" id="RHEA:24488"/>
        <dbReference type="Rhea" id="RHEA-COMP:10000"/>
        <dbReference type="Rhea" id="RHEA-COMP:10001"/>
        <dbReference type="ChEBI" id="CHEBI:15377"/>
        <dbReference type="ChEBI" id="CHEBI:15378"/>
        <dbReference type="ChEBI" id="CHEBI:33737"/>
        <dbReference type="ChEBI" id="CHEBI:33738"/>
        <dbReference type="ChEBI" id="CHEBI:128753"/>
        <dbReference type="ChEBI" id="CHEBI:128769"/>
        <dbReference type="EC" id="1.17.7.4"/>
    </reaction>
</comment>
<feature type="binding site" evidence="5">
    <location>
        <position position="199"/>
    </location>
    <ligand>
        <name>[4Fe-4S] cluster</name>
        <dbReference type="ChEBI" id="CHEBI:49883"/>
    </ligand>
</feature>
<comment type="catalytic activity">
    <reaction evidence="5">
        <text>dimethylallyl diphosphate + 2 oxidized [2Fe-2S]-[ferredoxin] + H2O = (2E)-4-hydroxy-3-methylbut-2-enyl diphosphate + 2 reduced [2Fe-2S]-[ferredoxin] + 2 H(+)</text>
        <dbReference type="Rhea" id="RHEA:24825"/>
        <dbReference type="Rhea" id="RHEA-COMP:10000"/>
        <dbReference type="Rhea" id="RHEA-COMP:10001"/>
        <dbReference type="ChEBI" id="CHEBI:15377"/>
        <dbReference type="ChEBI" id="CHEBI:15378"/>
        <dbReference type="ChEBI" id="CHEBI:33737"/>
        <dbReference type="ChEBI" id="CHEBI:33738"/>
        <dbReference type="ChEBI" id="CHEBI:57623"/>
        <dbReference type="ChEBI" id="CHEBI:128753"/>
        <dbReference type="EC" id="1.17.7.4"/>
    </reaction>
</comment>
<feature type="binding site" evidence="5">
    <location>
        <position position="229"/>
    </location>
    <ligand>
        <name>isopentenyl diphosphate</name>
        <dbReference type="ChEBI" id="CHEBI:128769"/>
    </ligand>
</feature>
<gene>
    <name evidence="5 6" type="primary">ispH</name>
    <name evidence="6" type="synonym">lytB</name>
    <name evidence="6" type="ORF">ISQ64_01520</name>
</gene>
<feature type="binding site" evidence="5">
    <location>
        <position position="228"/>
    </location>
    <ligand>
        <name>(2E)-4-hydroxy-3-methylbut-2-enyl diphosphate</name>
        <dbReference type="ChEBI" id="CHEBI:128753"/>
    </ligand>
</feature>
<organism evidence="6 7">
    <name type="scientific">SAR86 cluster bacterium</name>
    <dbReference type="NCBI Taxonomy" id="2030880"/>
    <lineage>
        <taxon>Bacteria</taxon>
        <taxon>Pseudomonadati</taxon>
        <taxon>Pseudomonadota</taxon>
        <taxon>Gammaproteobacteria</taxon>
        <taxon>SAR86 cluster</taxon>
    </lineage>
</organism>
<feature type="binding site" evidence="5">
    <location>
        <position position="125"/>
    </location>
    <ligand>
        <name>isopentenyl diphosphate</name>
        <dbReference type="ChEBI" id="CHEBI:128769"/>
    </ligand>
</feature>
<dbReference type="NCBIfam" id="NF002190">
    <property type="entry name" value="PRK01045.1-4"/>
    <property type="match status" value="1"/>
</dbReference>
<keyword evidence="5" id="KW-0414">Isoprene biosynthesis</keyword>
<evidence type="ECO:0000256" key="1">
    <source>
        <dbReference type="ARBA" id="ARBA00022485"/>
    </source>
</evidence>
<dbReference type="NCBIfam" id="NF002188">
    <property type="entry name" value="PRK01045.1-2"/>
    <property type="match status" value="1"/>
</dbReference>
<dbReference type="EC" id="1.17.7.4" evidence="5"/>
<dbReference type="HAMAP" id="MF_00191">
    <property type="entry name" value="IspH"/>
    <property type="match status" value="1"/>
</dbReference>
<proteinExistence type="inferred from homology"/>
<feature type="binding site" evidence="5">
    <location>
        <position position="271"/>
    </location>
    <ligand>
        <name>isopentenyl diphosphate</name>
        <dbReference type="ChEBI" id="CHEBI:128769"/>
    </ligand>
</feature>
<evidence type="ECO:0000256" key="5">
    <source>
        <dbReference type="HAMAP-Rule" id="MF_00191"/>
    </source>
</evidence>
<protein>
    <recommendedName>
        <fullName evidence="5">4-hydroxy-3-methylbut-2-enyl diphosphate reductase</fullName>
        <shortName evidence="5">HMBPP reductase</shortName>
        <ecNumber evidence="5">1.17.7.4</ecNumber>
    </recommendedName>
</protein>
<dbReference type="GO" id="GO:0016114">
    <property type="term" value="P:terpenoid biosynthetic process"/>
    <property type="evidence" value="ECO:0007669"/>
    <property type="project" value="UniProtKB-UniRule"/>
</dbReference>
<feature type="binding site" evidence="5">
    <location>
        <position position="228"/>
    </location>
    <ligand>
        <name>dimethylallyl diphosphate</name>
        <dbReference type="ChEBI" id="CHEBI:57623"/>
    </ligand>
</feature>
<dbReference type="GO" id="GO:0050992">
    <property type="term" value="P:dimethylallyl diphosphate biosynthetic process"/>
    <property type="evidence" value="ECO:0007669"/>
    <property type="project" value="UniProtKB-UniRule"/>
</dbReference>
<keyword evidence="5 6" id="KW-0560">Oxidoreductase</keyword>
<dbReference type="Pfam" id="PF02401">
    <property type="entry name" value="LYTB"/>
    <property type="match status" value="1"/>
</dbReference>
<feature type="binding site" evidence="5">
    <location>
        <position position="229"/>
    </location>
    <ligand>
        <name>dimethylallyl diphosphate</name>
        <dbReference type="ChEBI" id="CHEBI:57623"/>
    </ligand>
</feature>
<feature type="binding site" evidence="5">
    <location>
        <position position="125"/>
    </location>
    <ligand>
        <name>dimethylallyl diphosphate</name>
        <dbReference type="ChEBI" id="CHEBI:57623"/>
    </ligand>
</feature>
<dbReference type="PANTHER" id="PTHR30426">
    <property type="entry name" value="4-HYDROXY-3-METHYLBUT-2-ENYL DIPHOSPHATE REDUCTASE"/>
    <property type="match status" value="1"/>
</dbReference>
<feature type="binding site" evidence="5">
    <location>
        <position position="42"/>
    </location>
    <ligand>
        <name>dimethylallyl diphosphate</name>
        <dbReference type="ChEBI" id="CHEBI:57623"/>
    </ligand>
</feature>
<sequence>MKEIKLANPRGFCAGVDRAIDIVNRALEIYGSPIYVKHEVVHNKFVVEDLKNKGAIFVEEIEEIPDNSLVIFSAHGVSNQVEEITKSRNLQYFDATCPLVTKVHMEVIRHARAGNDIILIGHEGHPEVEGTMGRHINKDSSNIYLVQDDCEAKEIKVSKPENLVIVTQTTLSVDDTKSIINILKERFPKIKIPKKDDICYATQNRQDAVKQLALESDYMIVVGSANSSNSNRLKELAEKCGCKAVLIDGFEELNLNELEGCNSISITAGASAPEERVQEIAQALKEHTGASIIENGEDRENIFFKLPPLLR</sequence>
<feature type="binding site" evidence="5">
    <location>
        <position position="227"/>
    </location>
    <ligand>
        <name>(2E)-4-hydroxy-3-methylbut-2-enyl diphosphate</name>
        <dbReference type="ChEBI" id="CHEBI:128753"/>
    </ligand>
</feature>
<feature type="binding site" evidence="5">
    <location>
        <position position="227"/>
    </location>
    <ligand>
        <name>dimethylallyl diphosphate</name>
        <dbReference type="ChEBI" id="CHEBI:57623"/>
    </ligand>
</feature>
<keyword evidence="1 5" id="KW-0004">4Fe-4S</keyword>
<feature type="binding site" evidence="5">
    <location>
        <position position="228"/>
    </location>
    <ligand>
        <name>isopentenyl diphosphate</name>
        <dbReference type="ChEBI" id="CHEBI:128769"/>
    </ligand>
</feature>
<feature type="active site" description="Proton donor" evidence="5">
    <location>
        <position position="127"/>
    </location>
</feature>
<feature type="binding site" evidence="5">
    <location>
        <position position="13"/>
    </location>
    <ligand>
        <name>[4Fe-4S] cluster</name>
        <dbReference type="ChEBI" id="CHEBI:49883"/>
    </ligand>
</feature>
<comment type="similarity">
    <text evidence="5">Belongs to the IspH family.</text>
</comment>
<evidence type="ECO:0000256" key="2">
    <source>
        <dbReference type="ARBA" id="ARBA00022723"/>
    </source>
</evidence>
<dbReference type="EMBL" id="JADHQD010000006">
    <property type="protein sequence ID" value="MBL6818066.1"/>
    <property type="molecule type" value="Genomic_DNA"/>
</dbReference>
<dbReference type="NCBIfam" id="TIGR00216">
    <property type="entry name" value="ispH_lytB"/>
    <property type="match status" value="1"/>
</dbReference>
<comment type="pathway">
    <text evidence="5">Isoprenoid biosynthesis; dimethylallyl diphosphate biosynthesis; dimethylallyl diphosphate from (2E)-4-hydroxy-3-methylbutenyl diphosphate: step 1/1.</text>
</comment>
<evidence type="ECO:0000313" key="7">
    <source>
        <dbReference type="Proteomes" id="UP000711391"/>
    </source>
</evidence>
<evidence type="ECO:0000313" key="6">
    <source>
        <dbReference type="EMBL" id="MBL6818066.1"/>
    </source>
</evidence>
<comment type="caution">
    <text evidence="6">The sequence shown here is derived from an EMBL/GenBank/DDBJ whole genome shotgun (WGS) entry which is preliminary data.</text>
</comment>
<dbReference type="AlphaFoldDB" id="A0A937LL22"/>
<comment type="pathway">
    <text evidence="5">Isoprenoid biosynthesis; isopentenyl diphosphate biosynthesis via DXP pathway; isopentenyl diphosphate from 1-deoxy-D-xylulose 5-phosphate: step 6/6.</text>
</comment>